<dbReference type="InterPro" id="IPR040775">
    <property type="entry name" value="Tail_spike_N"/>
</dbReference>
<dbReference type="KEGG" id="vg:29081547"/>
<dbReference type="GO" id="GO:0019058">
    <property type="term" value="P:viral life cycle"/>
    <property type="evidence" value="ECO:0007669"/>
    <property type="project" value="UniProtKB-ARBA"/>
</dbReference>
<evidence type="ECO:0000313" key="5">
    <source>
        <dbReference type="Proteomes" id="UP000204338"/>
    </source>
</evidence>
<dbReference type="SUPFAM" id="SSF51126">
    <property type="entry name" value="Pectin lyase-like"/>
    <property type="match status" value="1"/>
</dbReference>
<dbReference type="EMBL" id="KX438380">
    <property type="protein sequence ID" value="ANO57920.1"/>
    <property type="molecule type" value="Genomic_DNA"/>
</dbReference>
<dbReference type="InterPro" id="IPR011050">
    <property type="entry name" value="Pectin_lyase_fold/virulence"/>
</dbReference>
<dbReference type="RefSeq" id="YP_009293364.1">
    <property type="nucleotide sequence ID" value="NC_031128.1"/>
</dbReference>
<dbReference type="Gene3D" id="3.30.2020.50">
    <property type="match status" value="1"/>
</dbReference>
<sequence>MANKPTQPLFPLGLETSESSNIKGFNNSGTIEHSPGAVMTFPEDTEVTGLPSSVRYNPDSDEFEGYYENGGWLSLGGGGIRWETLPYAPSSNLLEGRGYLINNTTGTSTVVLPSPTRIGDSVTICDAYGKFATYPLTVSPSGNNLYGSTEDMAITTDNVSATFTWSGPEQGWVITSGVGLGQGRVYSREIFTQILASETSAVTLNTPPTIVDVYADGKRLAESKYSLDGNLITFSPSLPASTELQVIEYTPIQLGNGGGSSSSTITWVYNGGSAIGGETEITLDVVVDDVPAIDINGSRQYKNLGFTFDPLTSKITLAQELDTEDEVVVIINGTPNIYNQIDYTLREVARVTNVKDTEVVYFSVGAVLSGYKVIYDKVTQRSYFIPELPTGTTAVSLSSSAVLVHSAGSVDLGALAVSREEYVTLAGTFDSGAVINTKNELLTHTDGKYRWDGTLPKTVAAGSTPATTGGVGSGAWLSVGDATARQWVANNYINSKFEKFGSFLQGSVLTTNEQALVDSSGLFWVKYGAIQSGGYTVAPGTVPDYPDFYCVGYLTDYDWQSVTNWGADNNYSIADKIGADAVDAINLAGYHAEKRAELFGSQQVVMVPAGTYLLDKTTLVEGTAHGLTIYRNQEVMIFLRNNVTFIGDGDATLLYVADGVVERNKENGGTKGFVVFGDGIREIQNAYVHDMLIDENGDNNLVPPLNWSGAQAHCPAVACYEGSNGVVVSGVNVKNAPGANVMVFQEAQAAFNSYNTRVENCNFYRVADAVTGNSNLTDHSSIRIHSDGYVINNVKCIQPTMSDMCTVFECHGNGIVDGCITKKARYPFLKANDGATSTSIVTFTNNVCEDAGSALVLDTVPNVTTVARFIGNTVTLRSEKQVIGYPNTAAFTTQQPSVLSSDPTTINAIIYSANNNILQKNRATDWTTEQKAANVAYDLDYFKEVVSENNTFSGFWGCVRLGKQKTGATFNSNDSFVSCGTNGSPQLSDNTAIRFTNKFANDYLVHLAEMHIKWNMTNCQFGGVLGLLQQAAGVTVGVVQFTADIKTDRWMHPALGIAPLSVQDYYFNIDVYSDVNTSEPLYGYAGIHGQINVDSPTQPYVKQFYKYKPNTQNGWWFKGILATDTTSVPDRPFGNASGDRYDVIAGASNIFGYRHNGTTWDAMKFTS</sequence>
<organism evidence="4 5">
    <name type="scientific">Salmonella phage vB-SalM-PM10</name>
    <dbReference type="NCBI Taxonomy" id="1868654"/>
    <lineage>
        <taxon>Viruses</taxon>
        <taxon>Duplodnaviria</taxon>
        <taxon>Heunggongvirae</taxon>
        <taxon>Uroviricota</taxon>
        <taxon>Caudoviricetes</taxon>
        <taxon>Pantevenvirales</taxon>
        <taxon>Ackermannviridae</taxon>
        <taxon>Cvivirinae</taxon>
        <taxon>Kuttervirus</taxon>
        <taxon>Kuttervirus PM10</taxon>
    </lineage>
</organism>
<dbReference type="Pfam" id="PF18668">
    <property type="entry name" value="Tail_spike_N"/>
    <property type="match status" value="1"/>
</dbReference>
<accession>A0A1B0Z1E6</accession>
<feature type="domain" description="Tail spike TSP1/Gp66 N-terminal" evidence="3">
    <location>
        <begin position="416"/>
        <end position="481"/>
    </location>
</feature>
<evidence type="ECO:0000313" key="4">
    <source>
        <dbReference type="EMBL" id="ANO57920.1"/>
    </source>
</evidence>
<comment type="subcellular location">
    <subcellularLocation>
        <location evidence="1">Virion</location>
    </subcellularLocation>
</comment>
<keyword evidence="2" id="KW-0946">Virion</keyword>
<evidence type="ECO:0000259" key="3">
    <source>
        <dbReference type="Pfam" id="PF18668"/>
    </source>
</evidence>
<dbReference type="GO" id="GO:0044423">
    <property type="term" value="C:virion component"/>
    <property type="evidence" value="ECO:0007669"/>
    <property type="project" value="UniProtKB-KW"/>
</dbReference>
<evidence type="ECO:0000256" key="1">
    <source>
        <dbReference type="ARBA" id="ARBA00004328"/>
    </source>
</evidence>
<protein>
    <recommendedName>
        <fullName evidence="3">Tail spike TSP1/Gp66 N-terminal domain-containing protein</fullName>
    </recommendedName>
</protein>
<dbReference type="Proteomes" id="UP000204338">
    <property type="component" value="Segment"/>
</dbReference>
<dbReference type="GO" id="GO:0051701">
    <property type="term" value="P:biological process involved in interaction with host"/>
    <property type="evidence" value="ECO:0007669"/>
    <property type="project" value="UniProtKB-ARBA"/>
</dbReference>
<name>A0A1B0Z1E6_9CAUD</name>
<keyword evidence="5" id="KW-1185">Reference proteome</keyword>
<evidence type="ECO:0000256" key="2">
    <source>
        <dbReference type="ARBA" id="ARBA00022844"/>
    </source>
</evidence>
<proteinExistence type="predicted"/>
<reference evidence="4 5" key="1">
    <citation type="journal article" date="2019" name="Curr. Microbiol.">
        <title>Isolation and Genome Sequence Characterization of Bacteriophage vB_SalM_PM10, a Cba120virus, Concurrently Infecting Salmonella enterica Serovars Typhimurium, Typhi, and Enteritidis.</title>
        <authorList>
            <person name="Newase S."/>
            <person name="Kapadnis B.P."/>
            <person name="Shashidhar R."/>
        </authorList>
    </citation>
    <scope>NUCLEOTIDE SEQUENCE [LARGE SCALE GENOMIC DNA]</scope>
</reference>
<dbReference type="GeneID" id="29081547"/>
<dbReference type="Gene3D" id="2.10.10.80">
    <property type="match status" value="1"/>
</dbReference>